<gene>
    <name evidence="1" type="ORF">NLN86_19680</name>
</gene>
<organism evidence="1 2">
    <name type="scientific">Citrobacter portucalensis</name>
    <dbReference type="NCBI Taxonomy" id="1639133"/>
    <lineage>
        <taxon>Bacteria</taxon>
        <taxon>Pseudomonadati</taxon>
        <taxon>Pseudomonadota</taxon>
        <taxon>Gammaproteobacteria</taxon>
        <taxon>Enterobacterales</taxon>
        <taxon>Enterobacteriaceae</taxon>
        <taxon>Citrobacter</taxon>
        <taxon>Citrobacter freundii complex</taxon>
    </lineage>
</organism>
<protein>
    <recommendedName>
        <fullName evidence="3">Phage tail protein</fullName>
    </recommendedName>
</protein>
<evidence type="ECO:0000313" key="1">
    <source>
        <dbReference type="EMBL" id="MCX9003855.1"/>
    </source>
</evidence>
<dbReference type="RefSeq" id="WP_267449359.1">
    <property type="nucleotide sequence ID" value="NZ_JANDBG010000021.1"/>
</dbReference>
<dbReference type="EMBL" id="JANDBG010000021">
    <property type="protein sequence ID" value="MCX9003855.1"/>
    <property type="molecule type" value="Genomic_DNA"/>
</dbReference>
<comment type="caution">
    <text evidence="1">The sequence shown here is derived from an EMBL/GenBank/DDBJ whole genome shotgun (WGS) entry which is preliminary data.</text>
</comment>
<reference evidence="1" key="1">
    <citation type="submission" date="2022-07" db="EMBL/GenBank/DDBJ databases">
        <title>Genome Sequence of Citrobacter portucalensis from Edible Snails.</title>
        <authorList>
            <person name="Okafor A.C."/>
            <person name="Ogbo F.C."/>
            <person name="Ruppitsch W."/>
            <person name="Allerberger F."/>
        </authorList>
    </citation>
    <scope>NUCLEOTIDE SEQUENCE</scope>
    <source>
        <strain evidence="1">Igbk 7</strain>
    </source>
</reference>
<evidence type="ECO:0000313" key="2">
    <source>
        <dbReference type="Proteomes" id="UP001207430"/>
    </source>
</evidence>
<accession>A0AAW5W5H2</accession>
<evidence type="ECO:0008006" key="3">
    <source>
        <dbReference type="Google" id="ProtNLM"/>
    </source>
</evidence>
<proteinExistence type="predicted"/>
<dbReference type="Proteomes" id="UP001207430">
    <property type="component" value="Unassembled WGS sequence"/>
</dbReference>
<name>A0AAW5W5H2_9ENTR</name>
<sequence length="226" mass="24026">MDYGIMIVNDAGNPFITPQSVPISLYSKGSANSIKLSSGNSSATVTLARPNNWGAVIPFAYTTQPCALKASVDANNNLVVTAINILAASFTLSVFLFTEFTPTLPDYGFASWNAAGDLVFTNEMKVLTDIQTLGNPASDTDSGIMLDKTLNGRFAVVPQMTGVIHWRNTVAGNIVQIPNGFSAYFNGSTTRVNSQAYIFTGGSGWVQAGYSNNARAAIVLDVSKYL</sequence>
<dbReference type="AlphaFoldDB" id="A0AAW5W5H2"/>